<dbReference type="EMBL" id="VIVK01000001">
    <property type="protein sequence ID" value="TWD81181.1"/>
    <property type="molecule type" value="Genomic_DNA"/>
</dbReference>
<dbReference type="AlphaFoldDB" id="A0A561BQQ4"/>
<dbReference type="RefSeq" id="WP_202880948.1">
    <property type="nucleotide sequence ID" value="NZ_VIVK01000001.1"/>
</dbReference>
<name>A0A561BQQ4_9ACTN</name>
<keyword evidence="4" id="KW-1185">Reference proteome</keyword>
<evidence type="ECO:0008006" key="5">
    <source>
        <dbReference type="Google" id="ProtNLM"/>
    </source>
</evidence>
<dbReference type="Proteomes" id="UP000318380">
    <property type="component" value="Unassembled WGS sequence"/>
</dbReference>
<evidence type="ECO:0000313" key="4">
    <source>
        <dbReference type="Proteomes" id="UP000318380"/>
    </source>
</evidence>
<protein>
    <recommendedName>
        <fullName evidence="5">Pyrroloquinoline-quinone binding quinoprotein</fullName>
    </recommendedName>
</protein>
<evidence type="ECO:0000313" key="3">
    <source>
        <dbReference type="EMBL" id="TWD81181.1"/>
    </source>
</evidence>
<evidence type="ECO:0000256" key="2">
    <source>
        <dbReference type="SAM" id="SignalP"/>
    </source>
</evidence>
<comment type="caution">
    <text evidence="3">The sequence shown here is derived from an EMBL/GenBank/DDBJ whole genome shotgun (WGS) entry which is preliminary data.</text>
</comment>
<proteinExistence type="predicted"/>
<gene>
    <name evidence="3" type="ORF">FB561_2285</name>
</gene>
<feature type="signal peptide" evidence="2">
    <location>
        <begin position="1"/>
        <end position="18"/>
    </location>
</feature>
<sequence>MRPTNTRLAALVASAAVAAVAIGGVLAYQQGPRADGDVAAPLVGPSTTPSGTPSSTPSRTPSTTPSSPSVKPSMTPSGPTYTGPTKVALKLSKLPSGRAPQIPYLVGREIRGGAGDPVKIPGNEQIQRIARVGGAALAVVTKGTGTELLKIRYDGYEPERIPDVTTIVTTDDQSAAAYAASKLSSDGEVLRGGTLYAEVADDETRRDKLSLPKAWHVEVIAYAGGKVWFQWSDENGTPSWNLSSWVPGTSTSTLVKTVPNPIGVSQDGLLASSRTVMGDAGTCSFLTEVATGKRLWRTCEYQPVAFTADRQTAVGAPSYQDGYADGISAALDTRNGNLLREWSGLSFKRTVVEDDQHFLIEADDGPETKGALIRCALPTGKCELATPISTTQVMLSS</sequence>
<keyword evidence="2" id="KW-0732">Signal</keyword>
<evidence type="ECO:0000256" key="1">
    <source>
        <dbReference type="SAM" id="MobiDB-lite"/>
    </source>
</evidence>
<organism evidence="3 4">
    <name type="scientific">Kribbella amoyensis</name>
    <dbReference type="NCBI Taxonomy" id="996641"/>
    <lineage>
        <taxon>Bacteria</taxon>
        <taxon>Bacillati</taxon>
        <taxon>Actinomycetota</taxon>
        <taxon>Actinomycetes</taxon>
        <taxon>Propionibacteriales</taxon>
        <taxon>Kribbellaceae</taxon>
        <taxon>Kribbella</taxon>
    </lineage>
</organism>
<feature type="compositionally biased region" description="Low complexity" evidence="1">
    <location>
        <begin position="45"/>
        <end position="77"/>
    </location>
</feature>
<reference evidence="3 4" key="1">
    <citation type="submission" date="2019-06" db="EMBL/GenBank/DDBJ databases">
        <title>Sequencing the genomes of 1000 actinobacteria strains.</title>
        <authorList>
            <person name="Klenk H.-P."/>
        </authorList>
    </citation>
    <scope>NUCLEOTIDE SEQUENCE [LARGE SCALE GENOMIC DNA]</scope>
    <source>
        <strain evidence="3 4">DSM 24683</strain>
    </source>
</reference>
<feature type="region of interest" description="Disordered" evidence="1">
    <location>
        <begin position="37"/>
        <end position="85"/>
    </location>
</feature>
<accession>A0A561BQQ4</accession>
<feature type="chain" id="PRO_5021815102" description="Pyrroloquinoline-quinone binding quinoprotein" evidence="2">
    <location>
        <begin position="19"/>
        <end position="397"/>
    </location>
</feature>